<dbReference type="PROSITE" id="PS00941">
    <property type="entry name" value="CARBOXYLESTERASE_B_2"/>
    <property type="match status" value="1"/>
</dbReference>
<evidence type="ECO:0000313" key="8">
    <source>
        <dbReference type="EMBL" id="CAG9768475.1"/>
    </source>
</evidence>
<dbReference type="InterPro" id="IPR002018">
    <property type="entry name" value="CarbesteraseB"/>
</dbReference>
<dbReference type="InterPro" id="IPR029058">
    <property type="entry name" value="AB_hydrolase_fold"/>
</dbReference>
<dbReference type="Gene3D" id="3.40.50.1820">
    <property type="entry name" value="alpha/beta hydrolase"/>
    <property type="match status" value="1"/>
</dbReference>
<evidence type="ECO:0000256" key="4">
    <source>
        <dbReference type="ARBA" id="ARBA00023157"/>
    </source>
</evidence>
<evidence type="ECO:0000256" key="1">
    <source>
        <dbReference type="ARBA" id="ARBA00005964"/>
    </source>
</evidence>
<accession>A0A9N9MNR7</accession>
<reference evidence="8" key="1">
    <citation type="submission" date="2022-01" db="EMBL/GenBank/DDBJ databases">
        <authorList>
            <person name="King R."/>
        </authorList>
    </citation>
    <scope>NUCLEOTIDE SEQUENCE</scope>
</reference>
<dbReference type="EMBL" id="OU892280">
    <property type="protein sequence ID" value="CAG9768475.1"/>
    <property type="molecule type" value="Genomic_DNA"/>
</dbReference>
<keyword evidence="5" id="KW-0325">Glycoprotein</keyword>
<sequence length="554" mass="61834">MLFEKLLLCCTIALVASDPIVSLPKGQVRGVTLSSVNNRTIHVFRGIPFAKPPIGKLRFKTPDEPEPWTDILDAIADSNICFSCEYNSEKESEDCLYLNVITPALELNETSKKLPVLFSIYGGGFRAGSAGYGNHAPDWWAENDIIYVNFNYRVGAFGFLTTGDLKLPGNYGLKDQQLALKWTYENIHLFGGDKDQITIHGQSAGGASVTYQILNKKSAGMFRAAIAESGSAFSGWAYTRPGDTYAVDLVSIMQNGTQPSDNSSTFIYDYLSKANAKGIDLATEPLFKAGKDALPTIEPKHEDAFITELQYSLMENGDFNRVPLIIGINSEENIFKAADLNSFKKKAETYDKNPATLLPKSLGVLSAENETLVGQTMKDVYAGTGRSFSENLGGLVAYLSDNSYTRPTIKFAEMQSQYTDVWFYQFSYKGKMGHQLDINIPGAEKVAHGEEVHYYTVYKDENYDNTKFGDFPKNDVLTHFRIIELWSNFIKYLDPTPNSSTLLSNITWPVITPVNYTYLNINATLELRTSPKSPRYTIWKQVFETFGSKPYLGF</sequence>
<dbReference type="InterPro" id="IPR019826">
    <property type="entry name" value="Carboxylesterase_B_AS"/>
</dbReference>
<keyword evidence="9" id="KW-1185">Reference proteome</keyword>
<dbReference type="InterPro" id="IPR050309">
    <property type="entry name" value="Type-B_Carboxylest/Lipase"/>
</dbReference>
<evidence type="ECO:0000259" key="7">
    <source>
        <dbReference type="Pfam" id="PF00135"/>
    </source>
</evidence>
<keyword evidence="2" id="KW-0719">Serine esterase</keyword>
<evidence type="ECO:0000256" key="6">
    <source>
        <dbReference type="RuleBase" id="RU361235"/>
    </source>
</evidence>
<dbReference type="OrthoDB" id="19653at2759"/>
<proteinExistence type="inferred from homology"/>
<gene>
    <name evidence="8" type="ORF">CEUTPL_LOCUS9013</name>
</gene>
<keyword evidence="3 6" id="KW-0378">Hydrolase</keyword>
<dbReference type="EC" id="3.1.1.-" evidence="6"/>
<keyword evidence="6" id="KW-0732">Signal</keyword>
<evidence type="ECO:0000256" key="2">
    <source>
        <dbReference type="ARBA" id="ARBA00022487"/>
    </source>
</evidence>
<dbReference type="SUPFAM" id="SSF53474">
    <property type="entry name" value="alpha/beta-Hydrolases"/>
    <property type="match status" value="1"/>
</dbReference>
<feature type="chain" id="PRO_5040537007" description="Carboxylic ester hydrolase" evidence="6">
    <location>
        <begin position="18"/>
        <end position="554"/>
    </location>
</feature>
<name>A0A9N9MNR7_9CUCU</name>
<dbReference type="InterPro" id="IPR019819">
    <property type="entry name" value="Carboxylesterase_B_CS"/>
</dbReference>
<dbReference type="AlphaFoldDB" id="A0A9N9MNR7"/>
<evidence type="ECO:0000313" key="9">
    <source>
        <dbReference type="Proteomes" id="UP001152799"/>
    </source>
</evidence>
<dbReference type="Pfam" id="PF00135">
    <property type="entry name" value="COesterase"/>
    <property type="match status" value="1"/>
</dbReference>
<organism evidence="8 9">
    <name type="scientific">Ceutorhynchus assimilis</name>
    <name type="common">cabbage seed weevil</name>
    <dbReference type="NCBI Taxonomy" id="467358"/>
    <lineage>
        <taxon>Eukaryota</taxon>
        <taxon>Metazoa</taxon>
        <taxon>Ecdysozoa</taxon>
        <taxon>Arthropoda</taxon>
        <taxon>Hexapoda</taxon>
        <taxon>Insecta</taxon>
        <taxon>Pterygota</taxon>
        <taxon>Neoptera</taxon>
        <taxon>Endopterygota</taxon>
        <taxon>Coleoptera</taxon>
        <taxon>Polyphaga</taxon>
        <taxon>Cucujiformia</taxon>
        <taxon>Curculionidae</taxon>
        <taxon>Ceutorhynchinae</taxon>
        <taxon>Ceutorhynchus</taxon>
    </lineage>
</organism>
<comment type="similarity">
    <text evidence="1 6">Belongs to the type-B carboxylesterase/lipase family.</text>
</comment>
<dbReference type="GO" id="GO:0052689">
    <property type="term" value="F:carboxylic ester hydrolase activity"/>
    <property type="evidence" value="ECO:0007669"/>
    <property type="project" value="UniProtKB-KW"/>
</dbReference>
<evidence type="ECO:0000256" key="3">
    <source>
        <dbReference type="ARBA" id="ARBA00022801"/>
    </source>
</evidence>
<dbReference type="Proteomes" id="UP001152799">
    <property type="component" value="Chromosome 4"/>
</dbReference>
<dbReference type="PROSITE" id="PS00122">
    <property type="entry name" value="CARBOXYLESTERASE_B_1"/>
    <property type="match status" value="1"/>
</dbReference>
<feature type="domain" description="Carboxylesterase type B" evidence="7">
    <location>
        <begin position="18"/>
        <end position="539"/>
    </location>
</feature>
<protein>
    <recommendedName>
        <fullName evidence="6">Carboxylic ester hydrolase</fullName>
        <ecNumber evidence="6">3.1.1.-</ecNumber>
    </recommendedName>
</protein>
<dbReference type="PANTHER" id="PTHR11559">
    <property type="entry name" value="CARBOXYLESTERASE"/>
    <property type="match status" value="1"/>
</dbReference>
<keyword evidence="4" id="KW-1015">Disulfide bond</keyword>
<evidence type="ECO:0000256" key="5">
    <source>
        <dbReference type="ARBA" id="ARBA00023180"/>
    </source>
</evidence>
<feature type="signal peptide" evidence="6">
    <location>
        <begin position="1"/>
        <end position="17"/>
    </location>
</feature>